<comment type="caution">
    <text evidence="3">The sequence shown here is derived from an EMBL/GenBank/DDBJ whole genome shotgun (WGS) entry which is preliminary data.</text>
</comment>
<reference evidence="3 4" key="1">
    <citation type="submission" date="2012-10" db="EMBL/GenBank/DDBJ databases">
        <title>The draft sequence of the Mycobacterium pheli genome.</title>
        <authorList>
            <person name="Pettersson B.M.F."/>
            <person name="Das S."/>
            <person name="Dasgupta S."/>
            <person name="Bhattacharya A."/>
            <person name="Kirsebom L.A."/>
        </authorList>
    </citation>
    <scope>NUCLEOTIDE SEQUENCE [LARGE SCALE GENOMIC DNA]</scope>
    <source>
        <strain evidence="3 4">CCUG 21000</strain>
    </source>
</reference>
<dbReference type="InterPro" id="IPR002052">
    <property type="entry name" value="DNA_methylase_N6_adenine_CS"/>
</dbReference>
<dbReference type="InterPro" id="IPR029063">
    <property type="entry name" value="SAM-dependent_MTases_sf"/>
</dbReference>
<keyword evidence="4" id="KW-1185">Reference proteome</keyword>
<evidence type="ECO:0000256" key="1">
    <source>
        <dbReference type="ARBA" id="ARBA00022603"/>
    </source>
</evidence>
<dbReference type="Pfam" id="PF03602">
    <property type="entry name" value="Cons_hypoth95"/>
    <property type="match status" value="1"/>
</dbReference>
<evidence type="ECO:0000313" key="3">
    <source>
        <dbReference type="EMBL" id="KAB7756820.1"/>
    </source>
</evidence>
<dbReference type="InterPro" id="IPR004398">
    <property type="entry name" value="RNA_MeTrfase_RsmD"/>
</dbReference>
<dbReference type="AlphaFoldDB" id="A0A5N5V864"/>
<dbReference type="SUPFAM" id="SSF53335">
    <property type="entry name" value="S-adenosyl-L-methionine-dependent methyltransferases"/>
    <property type="match status" value="1"/>
</dbReference>
<dbReference type="NCBIfam" id="TIGR00095">
    <property type="entry name" value="16S rRNA (guanine(966)-N(2))-methyltransferase RsmD"/>
    <property type="match status" value="1"/>
</dbReference>
<evidence type="ECO:0000256" key="2">
    <source>
        <dbReference type="ARBA" id="ARBA00022679"/>
    </source>
</evidence>
<dbReference type="EMBL" id="ANBP01000011">
    <property type="protein sequence ID" value="KAB7756820.1"/>
    <property type="molecule type" value="Genomic_DNA"/>
</dbReference>
<dbReference type="PANTHER" id="PTHR43542">
    <property type="entry name" value="METHYLTRANSFERASE"/>
    <property type="match status" value="1"/>
</dbReference>
<name>A0A5N5V864_MYCPH</name>
<gene>
    <name evidence="3" type="ORF">MPHL21000_09370</name>
</gene>
<accession>A0A5N5V864</accession>
<dbReference type="PIRSF" id="PIRSF004553">
    <property type="entry name" value="CHP00095"/>
    <property type="match status" value="1"/>
</dbReference>
<keyword evidence="1 3" id="KW-0489">Methyltransferase</keyword>
<protein>
    <submittedName>
        <fullName evidence="3">Methyltransferase</fullName>
    </submittedName>
</protein>
<keyword evidence="2 3" id="KW-0808">Transferase</keyword>
<organism evidence="3 4">
    <name type="scientific">Mycolicibacterium phlei DSM 43239 = CCUG 21000</name>
    <dbReference type="NCBI Taxonomy" id="1226750"/>
    <lineage>
        <taxon>Bacteria</taxon>
        <taxon>Bacillati</taxon>
        <taxon>Actinomycetota</taxon>
        <taxon>Actinomycetes</taxon>
        <taxon>Mycobacteriales</taxon>
        <taxon>Mycobacteriaceae</taxon>
        <taxon>Mycolicibacterium</taxon>
    </lineage>
</organism>
<proteinExistence type="predicted"/>
<dbReference type="GO" id="GO:0003676">
    <property type="term" value="F:nucleic acid binding"/>
    <property type="evidence" value="ECO:0007669"/>
    <property type="project" value="InterPro"/>
</dbReference>
<dbReference type="GO" id="GO:0008168">
    <property type="term" value="F:methyltransferase activity"/>
    <property type="evidence" value="ECO:0007669"/>
    <property type="project" value="UniProtKB-KW"/>
</dbReference>
<dbReference type="Proteomes" id="UP000325690">
    <property type="component" value="Unassembled WGS sequence"/>
</dbReference>
<evidence type="ECO:0000313" key="4">
    <source>
        <dbReference type="Proteomes" id="UP000325690"/>
    </source>
</evidence>
<dbReference type="PANTHER" id="PTHR43542:SF1">
    <property type="entry name" value="METHYLTRANSFERASE"/>
    <property type="match status" value="1"/>
</dbReference>
<dbReference type="CDD" id="cd02440">
    <property type="entry name" value="AdoMet_MTases"/>
    <property type="match status" value="1"/>
</dbReference>
<sequence>MPQSRSGRGTRPTTDRVREALFNVLSARVELDDAAVLDLYAGSGALGLEALSRGAASALFVESDGRAAAVIADNIAALGVSGATVRRGTVTAVVAGHAPRPVDLVLADPPYEVGAADLAAVFAALADNGWVDDGTVAVVERSAHGPELDWPNGWHPWSSRTYGDTRLEFAEYGDAQDS</sequence>
<dbReference type="GO" id="GO:0031167">
    <property type="term" value="P:rRNA methylation"/>
    <property type="evidence" value="ECO:0007669"/>
    <property type="project" value="InterPro"/>
</dbReference>
<dbReference type="Gene3D" id="3.40.50.150">
    <property type="entry name" value="Vaccinia Virus protein VP39"/>
    <property type="match status" value="1"/>
</dbReference>
<dbReference type="PROSITE" id="PS00092">
    <property type="entry name" value="N6_MTASE"/>
    <property type="match status" value="1"/>
</dbReference>